<dbReference type="InterPro" id="IPR031734">
    <property type="entry name" value="MBF2"/>
</dbReference>
<sequence>MTRGIFITLLLVSCLYVTCGRVNKKHNLILGRRGPNDKVLYRRTITKTNWNPIARTGINVIFPGKKRAGYRPIITEIDAIDLDNYDKGGYVSILKGGIHRDNVLIRFKTQLGRGLKFRLTIYGHD</sequence>
<keyword evidence="1" id="KW-0732">Signal</keyword>
<dbReference type="EMBL" id="GFTR01002111">
    <property type="protein sequence ID" value="JAW14315.1"/>
    <property type="molecule type" value="Transcribed_RNA"/>
</dbReference>
<dbReference type="PANTHER" id="PTHR37685:SF1">
    <property type="entry name" value="GEO11136P1-RELATED"/>
    <property type="match status" value="1"/>
</dbReference>
<feature type="chain" id="PRO_5012646332" evidence="1">
    <location>
        <begin position="21"/>
        <end position="125"/>
    </location>
</feature>
<reference evidence="2" key="1">
    <citation type="journal article" date="2018" name="PLoS Negl. Trop. Dis.">
        <title>An insight into the salivary gland and fat body transcriptome of Panstrongylus lignarius (Hemiptera: Heteroptera), the main vector of Chagas disease in Peru.</title>
        <authorList>
            <person name="Nevoa J.C."/>
            <person name="Mendes M.T."/>
            <person name="da Silva M.V."/>
            <person name="Soares S.C."/>
            <person name="Oliveira C.J.F."/>
            <person name="Ribeiro J.M.C."/>
        </authorList>
    </citation>
    <scope>NUCLEOTIDE SEQUENCE</scope>
</reference>
<accession>A0A224XPA1</accession>
<organism evidence="2">
    <name type="scientific">Panstrongylus lignarius</name>
    <dbReference type="NCBI Taxonomy" id="156445"/>
    <lineage>
        <taxon>Eukaryota</taxon>
        <taxon>Metazoa</taxon>
        <taxon>Ecdysozoa</taxon>
        <taxon>Arthropoda</taxon>
        <taxon>Hexapoda</taxon>
        <taxon>Insecta</taxon>
        <taxon>Pterygota</taxon>
        <taxon>Neoptera</taxon>
        <taxon>Paraneoptera</taxon>
        <taxon>Hemiptera</taxon>
        <taxon>Heteroptera</taxon>
        <taxon>Panheteroptera</taxon>
        <taxon>Cimicomorpha</taxon>
        <taxon>Reduviidae</taxon>
        <taxon>Triatominae</taxon>
        <taxon>Panstrongylus</taxon>
    </lineage>
</organism>
<dbReference type="AlphaFoldDB" id="A0A224XPA1"/>
<proteinExistence type="predicted"/>
<evidence type="ECO:0000256" key="1">
    <source>
        <dbReference type="SAM" id="SignalP"/>
    </source>
</evidence>
<dbReference type="Pfam" id="PF15868">
    <property type="entry name" value="MBF2"/>
    <property type="match status" value="1"/>
</dbReference>
<protein>
    <submittedName>
        <fullName evidence="2">Putative salivary secreted protein</fullName>
    </submittedName>
</protein>
<dbReference type="PANTHER" id="PTHR37685">
    <property type="entry name" value="GEO11136P1-RELATED"/>
    <property type="match status" value="1"/>
</dbReference>
<evidence type="ECO:0000313" key="2">
    <source>
        <dbReference type="EMBL" id="JAW14315.1"/>
    </source>
</evidence>
<name>A0A224XPA1_9HEMI</name>
<feature type="signal peptide" evidence="1">
    <location>
        <begin position="1"/>
        <end position="20"/>
    </location>
</feature>